<dbReference type="InterPro" id="IPR050695">
    <property type="entry name" value="N-acetylmuramoyl_amidase_3"/>
</dbReference>
<evidence type="ECO:0000256" key="1">
    <source>
        <dbReference type="ARBA" id="ARBA00022801"/>
    </source>
</evidence>
<feature type="domain" description="SH3b" evidence="3">
    <location>
        <begin position="198"/>
        <end position="260"/>
    </location>
</feature>
<evidence type="ECO:0000313" key="5">
    <source>
        <dbReference type="Proteomes" id="UP000008544"/>
    </source>
</evidence>
<organism evidence="4 5">
    <name type="scientific">Desulforudis audaxviator (strain MP104C)</name>
    <dbReference type="NCBI Taxonomy" id="477974"/>
    <lineage>
        <taxon>Bacteria</taxon>
        <taxon>Bacillati</taxon>
        <taxon>Bacillota</taxon>
        <taxon>Clostridia</taxon>
        <taxon>Thermoanaerobacterales</taxon>
        <taxon>Candidatus Desulforudaceae</taxon>
        <taxon>Candidatus Desulforudis</taxon>
    </lineage>
</organism>
<dbReference type="OrthoDB" id="9813450at2"/>
<dbReference type="CDD" id="cd02696">
    <property type="entry name" value="MurNAc-LAA"/>
    <property type="match status" value="1"/>
</dbReference>
<feature type="domain" description="SH3b" evidence="3">
    <location>
        <begin position="277"/>
        <end position="339"/>
    </location>
</feature>
<dbReference type="GO" id="GO:0008745">
    <property type="term" value="F:N-acetylmuramoyl-L-alanine amidase activity"/>
    <property type="evidence" value="ECO:0007669"/>
    <property type="project" value="UniProtKB-EC"/>
</dbReference>
<keyword evidence="1 4" id="KW-0378">Hydrolase</keyword>
<dbReference type="InterPro" id="IPR002508">
    <property type="entry name" value="MurNAc-LAA_cat"/>
</dbReference>
<dbReference type="SUPFAM" id="SSF53187">
    <property type="entry name" value="Zn-dependent exopeptidases"/>
    <property type="match status" value="1"/>
</dbReference>
<dbReference type="Gene3D" id="2.30.30.40">
    <property type="entry name" value="SH3 Domains"/>
    <property type="match status" value="5"/>
</dbReference>
<dbReference type="Pfam" id="PF08239">
    <property type="entry name" value="SH3_3"/>
    <property type="match status" value="5"/>
</dbReference>
<dbReference type="GO" id="GO:0030288">
    <property type="term" value="C:outer membrane-bounded periplasmic space"/>
    <property type="evidence" value="ECO:0007669"/>
    <property type="project" value="TreeGrafter"/>
</dbReference>
<dbReference type="PANTHER" id="PTHR30404">
    <property type="entry name" value="N-ACETYLMURAMOYL-L-ALANINE AMIDASE"/>
    <property type="match status" value="1"/>
</dbReference>
<dbReference type="InterPro" id="IPR003646">
    <property type="entry name" value="SH3-like_bac-type"/>
</dbReference>
<dbReference type="EC" id="3.5.1.28" evidence="4"/>
<evidence type="ECO:0000256" key="2">
    <source>
        <dbReference type="ARBA" id="ARBA00023316"/>
    </source>
</evidence>
<dbReference type="AlphaFoldDB" id="B1I4U7"/>
<dbReference type="GO" id="GO:0071555">
    <property type="term" value="P:cell wall organization"/>
    <property type="evidence" value="ECO:0007669"/>
    <property type="project" value="UniProtKB-KW"/>
</dbReference>
<dbReference type="EMBL" id="CP000860">
    <property type="protein sequence ID" value="ACA60015.1"/>
    <property type="molecule type" value="Genomic_DNA"/>
</dbReference>
<dbReference type="InterPro" id="IPR021731">
    <property type="entry name" value="AMIN_dom"/>
</dbReference>
<dbReference type="Proteomes" id="UP000008544">
    <property type="component" value="Chromosome"/>
</dbReference>
<accession>B1I4U7</accession>
<reference evidence="5" key="1">
    <citation type="submission" date="2007-10" db="EMBL/GenBank/DDBJ databases">
        <title>Complete sequence of chromosome of Desulforudis audaxviator MP104C.</title>
        <authorList>
            <person name="Copeland A."/>
            <person name="Lucas S."/>
            <person name="Lapidus A."/>
            <person name="Barry K."/>
            <person name="Glavina del Rio T."/>
            <person name="Dalin E."/>
            <person name="Tice H."/>
            <person name="Bruce D."/>
            <person name="Pitluck S."/>
            <person name="Lowry S.R."/>
            <person name="Larimer F."/>
            <person name="Land M.L."/>
            <person name="Hauser L."/>
            <person name="Kyrpides N."/>
            <person name="Ivanova N.N."/>
            <person name="Richardson P."/>
        </authorList>
    </citation>
    <scope>NUCLEOTIDE SEQUENCE [LARGE SCALE GENOMIC DNA]</scope>
    <source>
        <strain evidence="5">MP104C</strain>
    </source>
</reference>
<dbReference type="Gene3D" id="2.60.40.3500">
    <property type="match status" value="1"/>
</dbReference>
<dbReference type="Gene3D" id="3.40.630.40">
    <property type="entry name" value="Zn-dependent exopeptidases"/>
    <property type="match status" value="1"/>
</dbReference>
<dbReference type="SMART" id="SM00287">
    <property type="entry name" value="SH3b"/>
    <property type="match status" value="5"/>
</dbReference>
<reference evidence="4 5" key="2">
    <citation type="journal article" date="2008" name="Science">
        <title>Environmental genomics reveals a single-species ecosystem deep within Earth.</title>
        <authorList>
            <person name="Chivian D."/>
            <person name="Brodie E.L."/>
            <person name="Alm E.J."/>
            <person name="Culley D.E."/>
            <person name="Dehal P.S."/>
            <person name="Desantis T.Z."/>
            <person name="Gihring T.M."/>
            <person name="Lapidus A."/>
            <person name="Lin L.H."/>
            <person name="Lowry S.R."/>
            <person name="Moser D.P."/>
            <person name="Richardson P.M."/>
            <person name="Southam G."/>
            <person name="Wanger G."/>
            <person name="Pratt L.M."/>
            <person name="Andersen G.L."/>
            <person name="Hazen T.C."/>
            <person name="Brockman F.J."/>
            <person name="Arkin A.P."/>
            <person name="Onstott T.C."/>
        </authorList>
    </citation>
    <scope>NUCLEOTIDE SEQUENCE [LARGE SCALE GENOMIC DNA]</scope>
    <source>
        <strain evidence="4 5">MP104C</strain>
    </source>
</reference>
<proteinExistence type="predicted"/>
<name>B1I4U7_DESAP</name>
<evidence type="ECO:0000259" key="3">
    <source>
        <dbReference type="PROSITE" id="PS51781"/>
    </source>
</evidence>
<gene>
    <name evidence="4" type="ordered locus">Daud_1509</name>
</gene>
<dbReference type="PANTHER" id="PTHR30404:SF0">
    <property type="entry name" value="N-ACETYLMURAMOYL-L-ALANINE AMIDASE AMIC"/>
    <property type="match status" value="1"/>
</dbReference>
<dbReference type="GO" id="GO:0009253">
    <property type="term" value="P:peptidoglycan catabolic process"/>
    <property type="evidence" value="ECO:0007669"/>
    <property type="project" value="InterPro"/>
</dbReference>
<evidence type="ECO:0000313" key="4">
    <source>
        <dbReference type="EMBL" id="ACA60015.1"/>
    </source>
</evidence>
<sequence length="751" mass="77932">MSNRRLAYNKGADRMPKRLVLVAVFLFLVIGLAGRSVEASQMAVVTNPTVNLRGGAGTNHPVVGQAGQGARLPVLGKSGDWVQVRQANGQAAWVAGWLVRLEAAPASVAPTQPATATGGQVAVVTTGAVNLRGGAGTNHPVVGQAGQGACLPVLGKSGDWVQVRQANGQAAWVAGWLVRLEAAPASVAPTQPATATGGQVAVVTTGAVNLRGGAGTNHPVVGQAGQGARLPVLGKSGDWVQVRQANGQAAWVAGWLVRLEAAPASVAPTQPATATGGQVAVVTTGAVNLRGGAGTNHPVVGQAGQGARLPVLGKSGDWVQVRQANGQAAWVAGWLVRLEAAPASVAPTQPTPVTAPGSVNPTDPPDRTVRALVGNAVVDVEAVDVRSQPGRQYTAIAQATRGFRLPLVAERGGWYQIRLPNGNLGWVESATVRVDIDTAGLPPVNGGSDADPDRGEISFDARVSGDRVIITVSSTTPIEYSAFRLPNPDRIVIDVDGFAGGQVPATQTLQSPVVSTIRTGEADGRFRLACDVKQGLAHTRYKTDLSGDRRTLTVEIFAVANVMQGRVIVLDAGHGGRDPGATGPTGVREKDVVLAITLEAAQLLRQQGAEVILTRQSDVFVELLQRAEIANQAGADVFVSIHANANVDHSKHGTSTYWWPYPDVMTPGQIAARERLAGALQTALLAGLGRNDLGLFQARFAVLRATNMPSALVEVAFISNPVEERLLADPAFQNRAAAAIAAGLQDYFQEY</sequence>
<dbReference type="STRING" id="477974.Daud_1509"/>
<dbReference type="Pfam" id="PF01520">
    <property type="entry name" value="Amidase_3"/>
    <property type="match status" value="1"/>
</dbReference>
<keyword evidence="2" id="KW-0961">Cell wall biogenesis/degradation</keyword>
<dbReference type="Pfam" id="PF11741">
    <property type="entry name" value="AMIN"/>
    <property type="match status" value="1"/>
</dbReference>
<dbReference type="SMART" id="SM00646">
    <property type="entry name" value="Ami_3"/>
    <property type="match status" value="1"/>
</dbReference>
<dbReference type="HOGENOM" id="CLU_014322_1_0_9"/>
<keyword evidence="5" id="KW-1185">Reference proteome</keyword>
<feature type="domain" description="SH3b" evidence="3">
    <location>
        <begin position="40"/>
        <end position="102"/>
    </location>
</feature>
<dbReference type="eggNOG" id="COG0860">
    <property type="taxonomic scope" value="Bacteria"/>
</dbReference>
<dbReference type="PROSITE" id="PS51781">
    <property type="entry name" value="SH3B"/>
    <property type="match status" value="4"/>
</dbReference>
<protein>
    <submittedName>
        <fullName evidence="4">N-acetylmuramoyl-L-alanine amidase</fullName>
        <ecNumber evidence="4">3.5.1.28</ecNumber>
    </submittedName>
</protein>
<dbReference type="eggNOG" id="COG3103">
    <property type="taxonomic scope" value="Bacteria"/>
</dbReference>
<feature type="domain" description="SH3b" evidence="3">
    <location>
        <begin position="119"/>
        <end position="181"/>
    </location>
</feature>
<dbReference type="KEGG" id="dau:Daud_1509"/>